<dbReference type="SFLD" id="SFLDS00005">
    <property type="entry name" value="Isoprenoid_Synthase_Type_I"/>
    <property type="match status" value="1"/>
</dbReference>
<dbReference type="RefSeq" id="WP_138225839.1">
    <property type="nucleotide sequence ID" value="NZ_CP040396.1"/>
</dbReference>
<evidence type="ECO:0000256" key="3">
    <source>
        <dbReference type="ARBA" id="ARBA00022679"/>
    </source>
</evidence>
<evidence type="ECO:0000256" key="6">
    <source>
        <dbReference type="ARBA" id="ARBA00023229"/>
    </source>
</evidence>
<keyword evidence="9" id="KW-1185">Reference proteome</keyword>
<evidence type="ECO:0000256" key="2">
    <source>
        <dbReference type="ARBA" id="ARBA00006706"/>
    </source>
</evidence>
<dbReference type="Gene3D" id="1.10.600.10">
    <property type="entry name" value="Farnesyl Diphosphate Synthase"/>
    <property type="match status" value="1"/>
</dbReference>
<keyword evidence="5" id="KW-0460">Magnesium</keyword>
<keyword evidence="4" id="KW-0479">Metal-binding</keyword>
<dbReference type="SUPFAM" id="SSF48576">
    <property type="entry name" value="Terpenoid synthases"/>
    <property type="match status" value="2"/>
</dbReference>
<comment type="cofactor">
    <cofactor evidence="1">
        <name>Mg(2+)</name>
        <dbReference type="ChEBI" id="CHEBI:18420"/>
    </cofactor>
</comment>
<keyword evidence="7" id="KW-0175">Coiled coil</keyword>
<sequence length="798" mass="91975">MTHHNDNQDNDNQAAGWYDKKAAQASQYFELLSAYVHRQDYAEHLMEEVKAWKQQHHRPLLSRLLQVRKEPRPAENFTYLKYLQYNGRLNDYLSRSITYIYMRDLGASPENPAIQQRIQNLTVKIEHLLEQHVNSNHEAANGNLFSFKDLYRWGQKEQIEPVIIWLIEKLKQVRDHIPEGIHKEHAQRKLIKLIAGVVMHALEELGEDVSAEERSRRLGEAIKLGYSYGLTYPFIDDLLDSDVLSPEDNLQYAQMIRHALVTGIVPEPGDWARQHEQLAAFIYRELKSAFEYIQSIQRDETRSAFFEQTYVFFHAQEIDRIKRLDYAAYSNEELYIPIILKSAASRTIVRSVLAADASADYEERTFYFGIYNQLADDFADLYEDLEHQSVTPYTYYLTHRENRPDLINPFELYWAVVHYLIHHLYQGHKQVQEAILSRAISSLHRCRSRLGYDKYKFLMKELEPSHTPFAVLLQQLVRNSNPVQFFDKLLRDQLISSLRSQEEEKAQFRQTMENARQVIQASLPVTLPQEDQAFTADIIAAANYSLQGESKLLRPVIAYVMGVLEYGFAETDLLPLLRSLEYMHTASLIFDDLPSQDNAATRRGRPTLHEVYDSASAELAGVYLIQKAMQEQASLTSFDPSRVQSLMKYSAERAGDMCAGQMKDLSTRGQTLTLEELNAICYYKTGIAFEAALVMPAILAGTPPDVIDSIKKFAYHAGIAFQIQDDVLDTEGHAQTLGKDTQMDRQNGNSTFVTILGVEGARQAMWDHYCSAIEAVEKLKLKTAFFQHFLDYIIHRSH</sequence>
<evidence type="ECO:0000256" key="5">
    <source>
        <dbReference type="ARBA" id="ARBA00022842"/>
    </source>
</evidence>
<dbReference type="PANTHER" id="PTHR43281">
    <property type="entry name" value="FARNESYL DIPHOSPHATE SYNTHASE"/>
    <property type="match status" value="1"/>
</dbReference>
<dbReference type="OrthoDB" id="9805316at2"/>
<dbReference type="InterPro" id="IPR033749">
    <property type="entry name" value="Polyprenyl_synt_CS"/>
</dbReference>
<protein>
    <submittedName>
        <fullName evidence="8">Poluprenyl synthetase</fullName>
    </submittedName>
</protein>
<dbReference type="GO" id="GO:0008299">
    <property type="term" value="P:isoprenoid biosynthetic process"/>
    <property type="evidence" value="ECO:0007669"/>
    <property type="project" value="UniProtKB-KW"/>
</dbReference>
<dbReference type="InterPro" id="IPR008949">
    <property type="entry name" value="Isoprenoid_synthase_dom_sf"/>
</dbReference>
<feature type="coiled-coil region" evidence="7">
    <location>
        <begin position="491"/>
        <end position="518"/>
    </location>
</feature>
<dbReference type="AlphaFoldDB" id="A0A4P8XKG5"/>
<evidence type="ECO:0000256" key="1">
    <source>
        <dbReference type="ARBA" id="ARBA00001946"/>
    </source>
</evidence>
<organism evidence="8 9">
    <name type="scientific">Paenibacillus algicola</name>
    <dbReference type="NCBI Taxonomy" id="2565926"/>
    <lineage>
        <taxon>Bacteria</taxon>
        <taxon>Bacillati</taxon>
        <taxon>Bacillota</taxon>
        <taxon>Bacilli</taxon>
        <taxon>Bacillales</taxon>
        <taxon>Paenibacillaceae</taxon>
        <taxon>Paenibacillus</taxon>
    </lineage>
</organism>
<gene>
    <name evidence="8" type="ORF">E6C60_2160</name>
</gene>
<evidence type="ECO:0000313" key="9">
    <source>
        <dbReference type="Proteomes" id="UP000300879"/>
    </source>
</evidence>
<keyword evidence="6" id="KW-0414">Isoprene biosynthesis</keyword>
<proteinExistence type="inferred from homology"/>
<reference evidence="8 9" key="1">
    <citation type="submission" date="2019-05" db="EMBL/GenBank/DDBJ databases">
        <authorList>
            <person name="Chen C."/>
        </authorList>
    </citation>
    <scope>NUCLEOTIDE SEQUENCE [LARGE SCALE GENOMIC DNA]</scope>
    <source>
        <strain evidence="8 9">HB172198</strain>
    </source>
</reference>
<dbReference type="PROSITE" id="PS00723">
    <property type="entry name" value="POLYPRENYL_SYNTHASE_1"/>
    <property type="match status" value="1"/>
</dbReference>
<dbReference type="GO" id="GO:0046872">
    <property type="term" value="F:metal ion binding"/>
    <property type="evidence" value="ECO:0007669"/>
    <property type="project" value="UniProtKB-KW"/>
</dbReference>
<dbReference type="Pfam" id="PF00348">
    <property type="entry name" value="polyprenyl_synt"/>
    <property type="match status" value="1"/>
</dbReference>
<dbReference type="CDD" id="cd00685">
    <property type="entry name" value="Trans_IPPS_HT"/>
    <property type="match status" value="1"/>
</dbReference>
<dbReference type="KEGG" id="palo:E6C60_2160"/>
<comment type="similarity">
    <text evidence="2">Belongs to the FPP/GGPP synthase family.</text>
</comment>
<evidence type="ECO:0000256" key="4">
    <source>
        <dbReference type="ARBA" id="ARBA00022723"/>
    </source>
</evidence>
<dbReference type="Proteomes" id="UP000300879">
    <property type="component" value="Chromosome"/>
</dbReference>
<evidence type="ECO:0000256" key="7">
    <source>
        <dbReference type="SAM" id="Coils"/>
    </source>
</evidence>
<dbReference type="InterPro" id="IPR000092">
    <property type="entry name" value="Polyprenyl_synt"/>
</dbReference>
<accession>A0A4P8XKG5</accession>
<dbReference type="EMBL" id="CP040396">
    <property type="protein sequence ID" value="QCT02875.1"/>
    <property type="molecule type" value="Genomic_DNA"/>
</dbReference>
<dbReference type="PANTHER" id="PTHR43281:SF1">
    <property type="entry name" value="FARNESYL DIPHOSPHATE SYNTHASE"/>
    <property type="match status" value="1"/>
</dbReference>
<dbReference type="GO" id="GO:0004659">
    <property type="term" value="F:prenyltransferase activity"/>
    <property type="evidence" value="ECO:0007669"/>
    <property type="project" value="InterPro"/>
</dbReference>
<evidence type="ECO:0000313" key="8">
    <source>
        <dbReference type="EMBL" id="QCT02875.1"/>
    </source>
</evidence>
<name>A0A4P8XKG5_9BACL</name>
<keyword evidence="3" id="KW-0808">Transferase</keyword>